<evidence type="ECO:0000313" key="2">
    <source>
        <dbReference type="EMBL" id="KAK6530079.1"/>
    </source>
</evidence>
<reference evidence="2 3" key="1">
    <citation type="submission" date="2019-10" db="EMBL/GenBank/DDBJ databases">
        <authorList>
            <person name="Palmer J.M."/>
        </authorList>
    </citation>
    <scope>NUCLEOTIDE SEQUENCE [LARGE SCALE GENOMIC DNA]</scope>
    <source>
        <strain evidence="2 3">TWF694</strain>
    </source>
</reference>
<dbReference type="EMBL" id="JAVHJO010000013">
    <property type="protein sequence ID" value="KAK6530079.1"/>
    <property type="molecule type" value="Genomic_DNA"/>
</dbReference>
<organism evidence="2 3">
    <name type="scientific">Orbilia ellipsospora</name>
    <dbReference type="NCBI Taxonomy" id="2528407"/>
    <lineage>
        <taxon>Eukaryota</taxon>
        <taxon>Fungi</taxon>
        <taxon>Dikarya</taxon>
        <taxon>Ascomycota</taxon>
        <taxon>Pezizomycotina</taxon>
        <taxon>Orbiliomycetes</taxon>
        <taxon>Orbiliales</taxon>
        <taxon>Orbiliaceae</taxon>
        <taxon>Orbilia</taxon>
    </lineage>
</organism>
<keyword evidence="3" id="KW-1185">Reference proteome</keyword>
<dbReference type="AlphaFoldDB" id="A0AAV9WY75"/>
<evidence type="ECO:0000313" key="3">
    <source>
        <dbReference type="Proteomes" id="UP001365542"/>
    </source>
</evidence>
<name>A0AAV9WY75_9PEZI</name>
<accession>A0AAV9WY75</accession>
<gene>
    <name evidence="2" type="ORF">TWF694_003451</name>
</gene>
<feature type="region of interest" description="Disordered" evidence="1">
    <location>
        <begin position="18"/>
        <end position="59"/>
    </location>
</feature>
<protein>
    <submittedName>
        <fullName evidence="2">Uncharacterized protein</fullName>
    </submittedName>
</protein>
<comment type="caution">
    <text evidence="2">The sequence shown here is derived from an EMBL/GenBank/DDBJ whole genome shotgun (WGS) entry which is preliminary data.</text>
</comment>
<dbReference type="Proteomes" id="UP001365542">
    <property type="component" value="Unassembled WGS sequence"/>
</dbReference>
<evidence type="ECO:0000256" key="1">
    <source>
        <dbReference type="SAM" id="MobiDB-lite"/>
    </source>
</evidence>
<proteinExistence type="predicted"/>
<sequence length="189" mass="21371">MSVSQIPRFIIKPNVSANINKSLPPLPSEPRTPQIPKHQGRSFSHAVRQPPPTAPVTKRREVSFNLTSMHLKAPRFEPGPSSLPESIEGGESEISNISIFVSRPASATTDDPELFESSSWWAGRYTAITDRLMGEMPDATDKERDNQVHLELMASCEGDRNKERILQIWWTNLKLKQEQQEELSRKSQV</sequence>